<comment type="caution">
    <text evidence="1">The sequence shown here is derived from an EMBL/GenBank/DDBJ whole genome shotgun (WGS) entry which is preliminary data.</text>
</comment>
<accession>A0A3D9Z2J9</accession>
<dbReference type="PANTHER" id="PTHR42280:SF1">
    <property type="entry name" value="CITG FAMILY PROTEIN"/>
    <property type="match status" value="1"/>
</dbReference>
<dbReference type="GO" id="GO:0046917">
    <property type="term" value="F:triphosphoribosyl-dephospho-CoA synthase activity"/>
    <property type="evidence" value="ECO:0007669"/>
    <property type="project" value="InterPro"/>
</dbReference>
<protein>
    <submittedName>
        <fullName evidence="1">Triphosphoribosyl-dephospho-CoA synthase</fullName>
    </submittedName>
</protein>
<dbReference type="PANTHER" id="PTHR42280">
    <property type="entry name" value="CITG FAMILY PROTEIN"/>
    <property type="match status" value="1"/>
</dbReference>
<dbReference type="Pfam" id="PF01874">
    <property type="entry name" value="CitG"/>
    <property type="match status" value="1"/>
</dbReference>
<name>A0A3D9Z2J9_9HYPH</name>
<evidence type="ECO:0000313" key="1">
    <source>
        <dbReference type="EMBL" id="REF89337.1"/>
    </source>
</evidence>
<dbReference type="Gene3D" id="1.10.4200.10">
    <property type="entry name" value="Triphosphoribosyl-dephospho-CoA protein"/>
    <property type="match status" value="1"/>
</dbReference>
<dbReference type="EMBL" id="QUMO01000001">
    <property type="protein sequence ID" value="REF89337.1"/>
    <property type="molecule type" value="Genomic_DNA"/>
</dbReference>
<evidence type="ECO:0000313" key="2">
    <source>
        <dbReference type="Proteomes" id="UP000256900"/>
    </source>
</evidence>
<reference evidence="1 2" key="1">
    <citation type="submission" date="2018-08" db="EMBL/GenBank/DDBJ databases">
        <title>Genomic Encyclopedia of Type Strains, Phase IV (KMG-IV): sequencing the most valuable type-strain genomes for metagenomic binning, comparative biology and taxonomic classification.</title>
        <authorList>
            <person name="Goeker M."/>
        </authorList>
    </citation>
    <scope>NUCLEOTIDE SEQUENCE [LARGE SCALE GENOMIC DNA]</scope>
    <source>
        <strain evidence="1 2">BW863</strain>
    </source>
</reference>
<sequence>MIFAAAIAEAFRAACREEIEAPKPGNVHVFAGGHNMEAAHFLTSAEASAGPLAAPGASVGARVLGAVTASFDAVGMNTNLGIVLLCAPLAAAAERGGPLRPALAHVLAGLDRNDADQVFRAIALANPGGLGAAAHHDVRHPADTSLLEAMREAAPRDRIAYQYASDFDDIFVTGLFALAEAQTRGLTSPLRAVAVYLVFLSSFADTHVFRKFGAGTAAEVRREATEMLLLFHSRRGDCLPELLAFDQSLKARGLNPGTSADLTVATLFADRLRNGLPSRRNDD</sequence>
<gene>
    <name evidence="1" type="ORF">DES32_0557</name>
</gene>
<dbReference type="InterPro" id="IPR002736">
    <property type="entry name" value="CitG"/>
</dbReference>
<organism evidence="1 2">
    <name type="scientific">Methylovirgula ligni</name>
    <dbReference type="NCBI Taxonomy" id="569860"/>
    <lineage>
        <taxon>Bacteria</taxon>
        <taxon>Pseudomonadati</taxon>
        <taxon>Pseudomonadota</taxon>
        <taxon>Alphaproteobacteria</taxon>
        <taxon>Hyphomicrobiales</taxon>
        <taxon>Beijerinckiaceae</taxon>
        <taxon>Methylovirgula</taxon>
    </lineage>
</organism>
<dbReference type="AlphaFoldDB" id="A0A3D9Z2J9"/>
<dbReference type="RefSeq" id="WP_245411128.1">
    <property type="nucleotide sequence ID" value="NZ_CP025086.1"/>
</dbReference>
<keyword evidence="2" id="KW-1185">Reference proteome</keyword>
<dbReference type="Proteomes" id="UP000256900">
    <property type="component" value="Unassembled WGS sequence"/>
</dbReference>
<dbReference type="GO" id="GO:0005524">
    <property type="term" value="F:ATP binding"/>
    <property type="evidence" value="ECO:0007669"/>
    <property type="project" value="InterPro"/>
</dbReference>
<proteinExistence type="predicted"/>